<keyword evidence="3" id="KW-1185">Reference proteome</keyword>
<name>F1ZAK8_9SPHN</name>
<proteinExistence type="predicted"/>
<reference evidence="2 3" key="1">
    <citation type="journal article" date="2012" name="J. Bacteriol.">
        <title>Draft Genome Sequence of Novosphingobium nitrogenifigens Y88T.</title>
        <authorList>
            <person name="Strabala T.J."/>
            <person name="Macdonald L."/>
            <person name="Liu V."/>
            <person name="Smit A.M."/>
        </authorList>
    </citation>
    <scope>NUCLEOTIDE SEQUENCE [LARGE SCALE GENOMIC DNA]</scope>
    <source>
        <strain evidence="2 3">DSM 19370</strain>
    </source>
</reference>
<dbReference type="AlphaFoldDB" id="F1ZAK8"/>
<evidence type="ECO:0000256" key="1">
    <source>
        <dbReference type="SAM" id="MobiDB-lite"/>
    </source>
</evidence>
<dbReference type="Proteomes" id="UP000004728">
    <property type="component" value="Unassembled WGS sequence"/>
</dbReference>
<dbReference type="EMBL" id="AEWJ01000043">
    <property type="protein sequence ID" value="EGD58356.1"/>
    <property type="molecule type" value="Genomic_DNA"/>
</dbReference>
<accession>F1ZAK8</accession>
<comment type="caution">
    <text evidence="2">The sequence shown here is derived from an EMBL/GenBank/DDBJ whole genome shotgun (WGS) entry which is preliminary data.</text>
</comment>
<feature type="compositionally biased region" description="Basic residues" evidence="1">
    <location>
        <begin position="1"/>
        <end position="22"/>
    </location>
</feature>
<evidence type="ECO:0000313" key="3">
    <source>
        <dbReference type="Proteomes" id="UP000004728"/>
    </source>
</evidence>
<protein>
    <submittedName>
        <fullName evidence="2">Uncharacterized protein</fullName>
    </submittedName>
</protein>
<dbReference type="HOGENOM" id="CLU_2918095_0_0_5"/>
<dbReference type="InParanoid" id="F1ZAK8"/>
<sequence length="61" mass="7252">MRGFFRPKGRRRIAVKPPKSHSAKPAAPQWAQAFGRYKKRPTWGRFLPAYLRRPSFWIRAL</sequence>
<gene>
    <name evidence="2" type="ORF">Y88_0410</name>
</gene>
<evidence type="ECO:0000313" key="2">
    <source>
        <dbReference type="EMBL" id="EGD58356.1"/>
    </source>
</evidence>
<organism evidence="2 3">
    <name type="scientific">Novosphingobium nitrogenifigens DSM 19370</name>
    <dbReference type="NCBI Taxonomy" id="983920"/>
    <lineage>
        <taxon>Bacteria</taxon>
        <taxon>Pseudomonadati</taxon>
        <taxon>Pseudomonadota</taxon>
        <taxon>Alphaproteobacteria</taxon>
        <taxon>Sphingomonadales</taxon>
        <taxon>Sphingomonadaceae</taxon>
        <taxon>Novosphingobium</taxon>
    </lineage>
</organism>
<feature type="region of interest" description="Disordered" evidence="1">
    <location>
        <begin position="1"/>
        <end position="27"/>
    </location>
</feature>